<evidence type="ECO:0000313" key="2">
    <source>
        <dbReference type="Proteomes" id="UP001300502"/>
    </source>
</evidence>
<gene>
    <name evidence="1" type="ORF">GAYE_PCTG69G1425</name>
</gene>
<organism evidence="1 2">
    <name type="scientific">Galdieria yellowstonensis</name>
    <dbReference type="NCBI Taxonomy" id="3028027"/>
    <lineage>
        <taxon>Eukaryota</taxon>
        <taxon>Rhodophyta</taxon>
        <taxon>Bangiophyceae</taxon>
        <taxon>Galdieriales</taxon>
        <taxon>Galdieriaceae</taxon>
        <taxon>Galdieria</taxon>
    </lineage>
</organism>
<dbReference type="EMBL" id="JANCYU010000016">
    <property type="protein sequence ID" value="KAK4523529.1"/>
    <property type="molecule type" value="Genomic_DNA"/>
</dbReference>
<comment type="caution">
    <text evidence="1">The sequence shown here is derived from an EMBL/GenBank/DDBJ whole genome shotgun (WGS) entry which is preliminary data.</text>
</comment>
<reference evidence="1 2" key="1">
    <citation type="submission" date="2022-07" db="EMBL/GenBank/DDBJ databases">
        <title>Genome-wide signatures of adaptation to extreme environments.</title>
        <authorList>
            <person name="Cho C.H."/>
            <person name="Yoon H.S."/>
        </authorList>
    </citation>
    <scope>NUCLEOTIDE SEQUENCE [LARGE SCALE GENOMIC DNA]</scope>
    <source>
        <strain evidence="1 2">108.79 E11</strain>
    </source>
</reference>
<protein>
    <submittedName>
        <fullName evidence="1">Uncharacterized protein</fullName>
    </submittedName>
</protein>
<proteinExistence type="predicted"/>
<name>A0AAV9I873_9RHOD</name>
<sequence length="226" mass="25820">MAFVSSCLAWKTSGSSIVCKRTNLKRKWKMGIVEEFAEAWLNTSVHRRRRKQLLVTSTTELPYILLSPAEINKQETSVRRGTLSVEKPQIIVPGHKQNIADFTKLDDERFEDIRNSLILARFVKFPSGRYRNRSYQLDIVDSPVEALAEKWNEQLEKEQDETTGLISTRLSSSWRLALVVYVAQTVGSCMYRDLDAVLQKILGISVESDSSTFPPRGGPRDSEFYL</sequence>
<dbReference type="Proteomes" id="UP001300502">
    <property type="component" value="Unassembled WGS sequence"/>
</dbReference>
<dbReference type="AlphaFoldDB" id="A0AAV9I873"/>
<keyword evidence="2" id="KW-1185">Reference proteome</keyword>
<accession>A0AAV9I873</accession>
<evidence type="ECO:0000313" key="1">
    <source>
        <dbReference type="EMBL" id="KAK4523529.1"/>
    </source>
</evidence>